<evidence type="ECO:0000313" key="7">
    <source>
        <dbReference type="EMBL" id="CEH16784.1"/>
    </source>
</evidence>
<dbReference type="EMBL" id="CCYA01000391">
    <property type="protein sequence ID" value="CEH16784.1"/>
    <property type="molecule type" value="Genomic_DNA"/>
</dbReference>
<keyword evidence="4" id="KW-0175">Coiled coil</keyword>
<dbReference type="OrthoDB" id="3366848at2759"/>
<keyword evidence="8" id="KW-1185">Reference proteome</keyword>
<feature type="region of interest" description="Disordered" evidence="5">
    <location>
        <begin position="1664"/>
        <end position="1698"/>
    </location>
</feature>
<keyword evidence="2" id="KW-0963">Cytoplasm</keyword>
<feature type="region of interest" description="Disordered" evidence="5">
    <location>
        <begin position="1703"/>
        <end position="1722"/>
    </location>
</feature>
<feature type="compositionally biased region" description="Polar residues" evidence="5">
    <location>
        <begin position="1070"/>
        <end position="1079"/>
    </location>
</feature>
<name>A0A0P1BL83_9BASI</name>
<keyword evidence="3" id="KW-0206">Cytoskeleton</keyword>
<sequence>MATTSDSASPRQASDDHSLEGLPSQTQDGSAAAGAMELARVSSDDELISRAFTVTEDLTDTSMRTSSALQDSGGAAWQDEGATVVTTQTGAGVDVANSVETPSRLEEVPSQQLSSEDVIELNKFNEGKSRIEESLQILDQRPKLEPLANCKEAGNRPSDEIWPDLDARIAETESWIDEVERIEEEATAWNAADVERLRRVSKEASERHMSPQDADLVELALETLVALDKLLHLCGSRRDQLELLRARLEWDSHRRHCWEIYHGLLADVDEFVTTRARWSVDIYLHGVGRNPDSTASSYDSDRMSPQTPLRSPLRERSSASRQRVAARLDADSEKLAHRINAFAKAIGECGDVLDGVMECHKLPDEFLDEQDRLENLTYSMAARQELLDQLVHQWHQSDSAYSTLQTLAADAQRTTAKLRDEEQGVPDSQRAQDFSGQIASFCQRLETLIGPEQASSVNLATPLGASPSLRRHLRPVQPQEQIYADQAEHTRALEEALSLEMHKTVTAVREAKSALERHLRALRALQLIQQLVASLDSLTNQCRAVAEQATSGFEVESASTGADTGAQRWLANLGSKPDLTLLEALKAPAHDVYLSRLPGLRPTLGGLVVNGADLRKEIDAATLEAVKAGLIPSAFRRQLDKSLANFEQVKRDTDVAIEDGSEVVVMLKQLRTADQLINTVQTDAAALVQRVNEDCIKVAEAYPWRSVKSTDTLRDLHASLQVARERMTEVRQARAASERALQLAAGLAKANEASLIQRHLIGSSFEADRRVSQAEAALRWLEVSLDQLAAVVDLRSTFEEVTAQGHQVAELISQHAGQSVATLGSSVATFSQQALSVLMTGDAPTVLFEPVVCSDPSFRSVDEEVREHVNEWSTELETLKERVEDLARQLQVRLDEEHSSQQKRKDALDAVANASTAFDGLVKQVKAELAKHEDELKATAAEQPPRQVHRLHQLQGTVASWTQASTSRLHVAIASLTDACDEAVRLGCAESTLMQHEQLTADTRSRVAQLEAQFASLVAAINQTIETCSRYATEEAPRATDGLEFPVSSDPSSDDLESSSSSRFEDNAHTKQQGASGTPQVELALTESVSDGTSAEVDVGDVSIDVFGPKSVLSTKSSDAPTAPRGRELDTVQDLVRRLEAEDRVFVQTLPDGSLQKRQLLRLPSTSDDEQAQAQMRRHEEEVCAASSSVSPSSPQGIELAHALAKRQGRLRRHFRLSRFGDLASRLENQLGELVELLDSLDADAEDDHRSQSRQGEPNLAQSKSAGTVVVNERLEGVQTLLAETSIAADHVLDDVRVKNTLANVNALHRETRAMADEVLGDPELRRLQRQRESVVASPAFSLSSASSTEVSSAEYEATSDGRDSPHDGMGYRPPLSEASPAPVKRKAQFPSQSIRTMPAVAATDMISASRRTVSEGSPLVRPISRTSNAARRSGIPRSPRKRLPSEVNPAAAEQTTAGQENPSALGHLRLPSALSTPVGSKLPVRTPSRATSISSVKVSRRGSRHPNRYRPNVNNKLDVAVSRIVNQLPQPIQIAHAATAPDAAPRDTWKDDSGRYWVGSRNPRLCFCRFLRSRIVMVRIGGGWQELGRYIEHHYTDLMAEGATSAISPSASDLPWIKGGDVLTATPTNLKRSTIAELHDSASAANVSPQEVASIVLTPAEGRRLPSGSYERVRTPSSSSRRSVTPGGGSDDTPTMLARRRVESVSISRPSHLSVGAAQRRKSSTLLADAKMARSCGPTGTLMNISDSARHSPNA</sequence>
<feature type="compositionally biased region" description="Polar residues" evidence="5">
    <location>
        <begin position="1454"/>
        <end position="1463"/>
    </location>
</feature>
<feature type="region of interest" description="Disordered" evidence="5">
    <location>
        <begin position="1331"/>
        <end position="1397"/>
    </location>
</feature>
<feature type="domain" description="GAR" evidence="6">
    <location>
        <begin position="1513"/>
        <end position="1599"/>
    </location>
</feature>
<dbReference type="InterPro" id="IPR003108">
    <property type="entry name" value="GAR_dom"/>
</dbReference>
<feature type="coiled-coil region" evidence="4">
    <location>
        <begin position="862"/>
        <end position="896"/>
    </location>
</feature>
<comment type="subcellular location">
    <subcellularLocation>
        <location evidence="1">Cytoplasm</location>
        <location evidence="1">Cytoskeleton</location>
    </subcellularLocation>
</comment>
<evidence type="ECO:0000313" key="8">
    <source>
        <dbReference type="Proteomes" id="UP000054845"/>
    </source>
</evidence>
<evidence type="ECO:0000256" key="4">
    <source>
        <dbReference type="SAM" id="Coils"/>
    </source>
</evidence>
<proteinExistence type="predicted"/>
<protein>
    <submittedName>
        <fullName evidence="7">Growth-arrest-specific protein 2 domain</fullName>
    </submittedName>
</protein>
<accession>A0A0P1BL83</accession>
<dbReference type="SUPFAM" id="SSF143575">
    <property type="entry name" value="GAS2 domain-like"/>
    <property type="match status" value="1"/>
</dbReference>
<feature type="compositionally biased region" description="Low complexity" evidence="5">
    <location>
        <begin position="1676"/>
        <end position="1686"/>
    </location>
</feature>
<dbReference type="STRING" id="401625.A0A0P1BL83"/>
<feature type="compositionally biased region" description="Basic residues" evidence="5">
    <location>
        <begin position="1499"/>
        <end position="1509"/>
    </location>
</feature>
<feature type="compositionally biased region" description="Polar residues" evidence="5">
    <location>
        <begin position="292"/>
        <end position="309"/>
    </location>
</feature>
<dbReference type="Proteomes" id="UP000054845">
    <property type="component" value="Unassembled WGS sequence"/>
</dbReference>
<organism evidence="7 8">
    <name type="scientific">Ceraceosorus bombacis</name>
    <dbReference type="NCBI Taxonomy" id="401625"/>
    <lineage>
        <taxon>Eukaryota</taxon>
        <taxon>Fungi</taxon>
        <taxon>Dikarya</taxon>
        <taxon>Basidiomycota</taxon>
        <taxon>Ustilaginomycotina</taxon>
        <taxon>Exobasidiomycetes</taxon>
        <taxon>Ceraceosorales</taxon>
        <taxon>Ceraceosoraceae</taxon>
        <taxon>Ceraceosorus</taxon>
    </lineage>
</organism>
<evidence type="ECO:0000256" key="3">
    <source>
        <dbReference type="ARBA" id="ARBA00023212"/>
    </source>
</evidence>
<feature type="region of interest" description="Disordered" evidence="5">
    <location>
        <begin position="1245"/>
        <end position="1267"/>
    </location>
</feature>
<feature type="compositionally biased region" description="Polar residues" evidence="5">
    <location>
        <begin position="1"/>
        <end position="12"/>
    </location>
</feature>
<dbReference type="InterPro" id="IPR036534">
    <property type="entry name" value="GAR_dom_sf"/>
</dbReference>
<feature type="region of interest" description="Disordered" evidence="5">
    <location>
        <begin position="1"/>
        <end position="36"/>
    </location>
</feature>
<dbReference type="Pfam" id="PF02187">
    <property type="entry name" value="GAS2"/>
    <property type="match status" value="1"/>
</dbReference>
<evidence type="ECO:0000256" key="2">
    <source>
        <dbReference type="ARBA" id="ARBA00022490"/>
    </source>
</evidence>
<evidence type="ECO:0000256" key="1">
    <source>
        <dbReference type="ARBA" id="ARBA00004245"/>
    </source>
</evidence>
<evidence type="ECO:0000259" key="6">
    <source>
        <dbReference type="PROSITE" id="PS51460"/>
    </source>
</evidence>
<feature type="compositionally biased region" description="Polar residues" evidence="5">
    <location>
        <begin position="1742"/>
        <end position="1756"/>
    </location>
</feature>
<dbReference type="PROSITE" id="PS51460">
    <property type="entry name" value="GAR"/>
    <property type="match status" value="1"/>
</dbReference>
<dbReference type="GO" id="GO:0008017">
    <property type="term" value="F:microtubule binding"/>
    <property type="evidence" value="ECO:0007669"/>
    <property type="project" value="InterPro"/>
</dbReference>
<feature type="compositionally biased region" description="Low complexity" evidence="5">
    <location>
        <begin position="1334"/>
        <end position="1359"/>
    </location>
</feature>
<feature type="compositionally biased region" description="Polar residues" evidence="5">
    <location>
        <begin position="1253"/>
        <end position="1266"/>
    </location>
</feature>
<feature type="region of interest" description="Disordered" evidence="5">
    <location>
        <begin position="292"/>
        <end position="320"/>
    </location>
</feature>
<feature type="region of interest" description="Disordered" evidence="5">
    <location>
        <begin position="1035"/>
        <end position="1080"/>
    </location>
</feature>
<dbReference type="Gene3D" id="3.30.920.20">
    <property type="entry name" value="Gas2-like domain"/>
    <property type="match status" value="1"/>
</dbReference>
<feature type="region of interest" description="Disordered" evidence="5">
    <location>
        <begin position="1410"/>
        <end position="1513"/>
    </location>
</feature>
<dbReference type="GO" id="GO:0005856">
    <property type="term" value="C:cytoskeleton"/>
    <property type="evidence" value="ECO:0007669"/>
    <property type="project" value="UniProtKB-SubCell"/>
</dbReference>
<feature type="region of interest" description="Disordered" evidence="5">
    <location>
        <begin position="1737"/>
        <end position="1756"/>
    </location>
</feature>
<feature type="compositionally biased region" description="Polar residues" evidence="5">
    <location>
        <begin position="1489"/>
        <end position="1498"/>
    </location>
</feature>
<reference evidence="8" key="1">
    <citation type="submission" date="2014-09" db="EMBL/GenBank/DDBJ databases">
        <authorList>
            <person name="Sharma Rahul"/>
            <person name="Thines Marco"/>
        </authorList>
    </citation>
    <scope>NUCLEOTIDE SEQUENCE [LARGE SCALE GENOMIC DNA]</scope>
</reference>
<evidence type="ECO:0000256" key="5">
    <source>
        <dbReference type="SAM" id="MobiDB-lite"/>
    </source>
</evidence>